<proteinExistence type="predicted"/>
<organism evidence="2 3">
    <name type="scientific">Halovulum marinum</name>
    <dbReference type="NCBI Taxonomy" id="2662447"/>
    <lineage>
        <taxon>Bacteria</taxon>
        <taxon>Pseudomonadati</taxon>
        <taxon>Pseudomonadota</taxon>
        <taxon>Alphaproteobacteria</taxon>
        <taxon>Rhodobacterales</taxon>
        <taxon>Paracoccaceae</taxon>
        <taxon>Halovulum</taxon>
    </lineage>
</organism>
<dbReference type="EMBL" id="WIND01000002">
    <property type="protein sequence ID" value="MSU88880.1"/>
    <property type="molecule type" value="Genomic_DNA"/>
</dbReference>
<dbReference type="InterPro" id="IPR009937">
    <property type="entry name" value="Phage_holin_3_6"/>
</dbReference>
<keyword evidence="1" id="KW-1133">Transmembrane helix</keyword>
<dbReference type="AlphaFoldDB" id="A0A6L5YY65"/>
<feature type="transmembrane region" description="Helical" evidence="1">
    <location>
        <begin position="82"/>
        <end position="102"/>
    </location>
</feature>
<dbReference type="RefSeq" id="WP_154445309.1">
    <property type="nucleotide sequence ID" value="NZ_WIND01000002.1"/>
</dbReference>
<sequence>MPEDQAKTRGGSTAGLLGDMLQHVSSLVRNEVDLARAEVSESVGRASGAVVMLIVAAVLGLTALDVLAAAAVAALAQGGMSAGWAALIVGGVLAIVALLLAMRGRRNLKLSNLAPRRTAKNVRRDANTVKEIYNGD</sequence>
<comment type="caution">
    <text evidence="2">The sequence shown here is derived from an EMBL/GenBank/DDBJ whole genome shotgun (WGS) entry which is preliminary data.</text>
</comment>
<name>A0A6L5YY65_9RHOB</name>
<dbReference type="Proteomes" id="UP000474957">
    <property type="component" value="Unassembled WGS sequence"/>
</dbReference>
<keyword evidence="1" id="KW-0812">Transmembrane</keyword>
<keyword evidence="1" id="KW-0472">Membrane</keyword>
<evidence type="ECO:0000256" key="1">
    <source>
        <dbReference type="SAM" id="Phobius"/>
    </source>
</evidence>
<feature type="transmembrane region" description="Helical" evidence="1">
    <location>
        <begin position="50"/>
        <end position="76"/>
    </location>
</feature>
<keyword evidence="3" id="KW-1185">Reference proteome</keyword>
<accession>A0A6L5YY65</accession>
<protein>
    <submittedName>
        <fullName evidence="2">Phage holin family protein</fullName>
    </submittedName>
</protein>
<evidence type="ECO:0000313" key="3">
    <source>
        <dbReference type="Proteomes" id="UP000474957"/>
    </source>
</evidence>
<gene>
    <name evidence="2" type="ORF">GE300_04485</name>
</gene>
<evidence type="ECO:0000313" key="2">
    <source>
        <dbReference type="EMBL" id="MSU88880.1"/>
    </source>
</evidence>
<dbReference type="Pfam" id="PF07332">
    <property type="entry name" value="Phage_holin_3_6"/>
    <property type="match status" value="1"/>
</dbReference>
<reference evidence="2 3" key="1">
    <citation type="submission" date="2019-10" db="EMBL/GenBank/DDBJ databases">
        <title>Cognatihalovulum marinum gen. nov. sp. nov., a new member of the family Rhodobacteraceae isolated from deep seawater of the Northwest Indian Ocean.</title>
        <authorList>
            <person name="Ruan C."/>
            <person name="Wang J."/>
            <person name="Zheng X."/>
            <person name="Song L."/>
            <person name="Zhu Y."/>
            <person name="Huang Y."/>
            <person name="Lu Z."/>
            <person name="Du W."/>
            <person name="Huang L."/>
            <person name="Dai X."/>
        </authorList>
    </citation>
    <scope>NUCLEOTIDE SEQUENCE [LARGE SCALE GENOMIC DNA]</scope>
    <source>
        <strain evidence="2 3">2CG4</strain>
    </source>
</reference>